<dbReference type="SMART" id="SM00283">
    <property type="entry name" value="MA"/>
    <property type="match status" value="1"/>
</dbReference>
<dbReference type="InterPro" id="IPR000014">
    <property type="entry name" value="PAS"/>
</dbReference>
<organism evidence="5">
    <name type="scientific">Shewanella decolorationis</name>
    <dbReference type="NCBI Taxonomy" id="256839"/>
    <lineage>
        <taxon>Bacteria</taxon>
        <taxon>Pseudomonadati</taxon>
        <taxon>Pseudomonadota</taxon>
        <taxon>Gammaproteobacteria</taxon>
        <taxon>Alteromonadales</taxon>
        <taxon>Shewanellaceae</taxon>
        <taxon>Shewanella</taxon>
    </lineage>
</organism>
<name>A0A5B8R1Y5_9GAMM</name>
<dbReference type="InterPro" id="IPR050903">
    <property type="entry name" value="Bact_Chemotaxis_MeTrfase"/>
</dbReference>
<dbReference type="PROSITE" id="PS50111">
    <property type="entry name" value="CHEMOTAXIS_TRANSDUC_2"/>
    <property type="match status" value="1"/>
</dbReference>
<dbReference type="PROSITE" id="PS50113">
    <property type="entry name" value="PAC"/>
    <property type="match status" value="1"/>
</dbReference>
<dbReference type="CDD" id="cd00130">
    <property type="entry name" value="PAS"/>
    <property type="match status" value="2"/>
</dbReference>
<dbReference type="GO" id="GO:0006935">
    <property type="term" value="P:chemotaxis"/>
    <property type="evidence" value="ECO:0007669"/>
    <property type="project" value="InterPro"/>
</dbReference>
<protein>
    <submittedName>
        <fullName evidence="5">PAS domain S-box protein</fullName>
    </submittedName>
</protein>
<dbReference type="InterPro" id="IPR001610">
    <property type="entry name" value="PAC"/>
</dbReference>
<dbReference type="NCBIfam" id="TIGR00229">
    <property type="entry name" value="sensory_box"/>
    <property type="match status" value="2"/>
</dbReference>
<keyword evidence="1 2" id="KW-0807">Transducer</keyword>
<dbReference type="SMART" id="SM00086">
    <property type="entry name" value="PAC"/>
    <property type="match status" value="2"/>
</dbReference>
<dbReference type="InterPro" id="IPR000700">
    <property type="entry name" value="PAS-assoc_C"/>
</dbReference>
<accession>A0A5B8R1Y5</accession>
<dbReference type="PRINTS" id="PR00260">
    <property type="entry name" value="CHEMTRNSDUCR"/>
</dbReference>
<dbReference type="SMART" id="SM00091">
    <property type="entry name" value="PAS"/>
    <property type="match status" value="2"/>
</dbReference>
<dbReference type="AlphaFoldDB" id="A0A5B8R1Y5"/>
<feature type="domain" description="Methyl-accepting transducer" evidence="3">
    <location>
        <begin position="249"/>
        <end position="431"/>
    </location>
</feature>
<dbReference type="EMBL" id="CP031775">
    <property type="protein sequence ID" value="QDZ92900.1"/>
    <property type="molecule type" value="Genomic_DNA"/>
</dbReference>
<dbReference type="InterPro" id="IPR004090">
    <property type="entry name" value="Chemotax_Me-accpt_rcpt"/>
</dbReference>
<dbReference type="Gene3D" id="1.10.287.950">
    <property type="entry name" value="Methyl-accepting chemotaxis protein"/>
    <property type="match status" value="1"/>
</dbReference>
<dbReference type="InterPro" id="IPR013655">
    <property type="entry name" value="PAS_fold_3"/>
</dbReference>
<dbReference type="SUPFAM" id="SSF58104">
    <property type="entry name" value="Methyl-accepting chemotaxis protein (MCP) signaling domain"/>
    <property type="match status" value="1"/>
</dbReference>
<evidence type="ECO:0000256" key="2">
    <source>
        <dbReference type="PROSITE-ProRule" id="PRU00284"/>
    </source>
</evidence>
<proteinExistence type="predicted"/>
<gene>
    <name evidence="5" type="ORF">D0436_21940</name>
</gene>
<dbReference type="SUPFAM" id="SSF55785">
    <property type="entry name" value="PYP-like sensor domain (PAS domain)"/>
    <property type="match status" value="2"/>
</dbReference>
<feature type="domain" description="PAC" evidence="4">
    <location>
        <begin position="212"/>
        <end position="264"/>
    </location>
</feature>
<dbReference type="Pfam" id="PF00015">
    <property type="entry name" value="MCPsignal"/>
    <property type="match status" value="1"/>
</dbReference>
<evidence type="ECO:0000259" key="4">
    <source>
        <dbReference type="PROSITE" id="PS50113"/>
    </source>
</evidence>
<reference evidence="5" key="1">
    <citation type="journal article" date="2019" name="Ecotoxicol. Environ. Saf.">
        <title>Microbial characterization of heavy metal resistant bacterial strains isolated from an electroplating wastewater treatment plant.</title>
        <authorList>
            <person name="Cai X."/>
            <person name="Zheng X."/>
            <person name="Zhang D."/>
            <person name="Iqbal W."/>
            <person name="Liu C."/>
            <person name="Yang B."/>
            <person name="Zhao X."/>
            <person name="Lu X."/>
            <person name="Mao Y."/>
        </authorList>
    </citation>
    <scope>NUCLEOTIDE SEQUENCE [LARGE SCALE GENOMIC DNA]</scope>
    <source>
        <strain evidence="5">Ni1-3</strain>
    </source>
</reference>
<sequence length="431" mass="47224">MFNKKIKQENERLSTALSEATSVIAAIRGSVAFIQFSPDGHIQDANDLFLHTVGYSLSEIVGKHHSIFCDPKYSASYEYKNFWSELASGRAKHGSFNRKTKLGKSIWLEATYFPVHSGTGKVSSVIKIASDVTEQTLKLTDQNAIYHALDKAMAIIEFTPGGEIVNANKNFLQAMGYQLSEIVGRHHKMFCDDSFYRENPEFWKDLAVGKLSSGKFKRYDARGNDIWLEASYNPIKDNDGKVIKVIKFATAITDRVMQAMRAKKAAQVAHETALQTFNIAEQGKSHIESSLDLASEISETVLTTNQVIQRLSDQAKEISSMVNIIRSVAEQTNLLALNAAIEAARAGEAGRGFAVVADEVRSLASRTSSATDEISSVVARNLEVTSQVMQAINSIDGLSGQNGEKIALLSSIILDIEKGAKEVVQSVSAIH</sequence>
<dbReference type="InterPro" id="IPR004089">
    <property type="entry name" value="MCPsignal_dom"/>
</dbReference>
<dbReference type="GO" id="GO:0007165">
    <property type="term" value="P:signal transduction"/>
    <property type="evidence" value="ECO:0007669"/>
    <property type="project" value="UniProtKB-KW"/>
</dbReference>
<evidence type="ECO:0000256" key="1">
    <source>
        <dbReference type="ARBA" id="ARBA00023224"/>
    </source>
</evidence>
<dbReference type="Gene3D" id="3.30.450.20">
    <property type="entry name" value="PAS domain"/>
    <property type="match status" value="2"/>
</dbReference>
<dbReference type="GO" id="GO:0016020">
    <property type="term" value="C:membrane"/>
    <property type="evidence" value="ECO:0007669"/>
    <property type="project" value="InterPro"/>
</dbReference>
<evidence type="ECO:0000313" key="5">
    <source>
        <dbReference type="EMBL" id="QDZ92900.1"/>
    </source>
</evidence>
<dbReference type="GO" id="GO:0004888">
    <property type="term" value="F:transmembrane signaling receptor activity"/>
    <property type="evidence" value="ECO:0007669"/>
    <property type="project" value="InterPro"/>
</dbReference>
<dbReference type="PANTHER" id="PTHR24422:SF10">
    <property type="entry name" value="CHEMOTAXIS PROTEIN METHYLTRANSFERASE 2"/>
    <property type="match status" value="1"/>
</dbReference>
<dbReference type="PANTHER" id="PTHR24422">
    <property type="entry name" value="CHEMOTAXIS PROTEIN METHYLTRANSFERASE"/>
    <property type="match status" value="1"/>
</dbReference>
<dbReference type="Pfam" id="PF08447">
    <property type="entry name" value="PAS_3"/>
    <property type="match status" value="2"/>
</dbReference>
<dbReference type="InterPro" id="IPR035965">
    <property type="entry name" value="PAS-like_dom_sf"/>
</dbReference>
<evidence type="ECO:0000259" key="3">
    <source>
        <dbReference type="PROSITE" id="PS50111"/>
    </source>
</evidence>